<sequence>MVKLLIKVLPIEINKMIKNKKDFKAENIKDLEAQKIDIDESTEITDDLNGNKEELLKSRLQSFENTLGVFSDKVLLMRIL</sequence>
<proteinExistence type="predicted"/>
<accession>A0A1X0QJZ0</accession>
<gene>
    <name evidence="1" type="ORF">A0H76_2281</name>
</gene>
<dbReference type="Proteomes" id="UP000192501">
    <property type="component" value="Unassembled WGS sequence"/>
</dbReference>
<evidence type="ECO:0000313" key="1">
    <source>
        <dbReference type="EMBL" id="ORE00101.1"/>
    </source>
</evidence>
<evidence type="ECO:0000313" key="2">
    <source>
        <dbReference type="Proteomes" id="UP000192501"/>
    </source>
</evidence>
<reference evidence="1 2" key="1">
    <citation type="journal article" date="2017" name="Environ. Microbiol.">
        <title>Decay of the glycolytic pathway and adaptation to intranuclear parasitism within Enterocytozoonidae microsporidia.</title>
        <authorList>
            <person name="Wiredu Boakye D."/>
            <person name="Jaroenlak P."/>
            <person name="Prachumwat A."/>
            <person name="Williams T.A."/>
            <person name="Bateman K.S."/>
            <person name="Itsathitphaisarn O."/>
            <person name="Sritunyalucksana K."/>
            <person name="Paszkiewicz K.H."/>
            <person name="Moore K.A."/>
            <person name="Stentiford G.D."/>
            <person name="Williams B.A."/>
        </authorList>
    </citation>
    <scope>NUCLEOTIDE SEQUENCE [LARGE SCALE GENOMIC DNA]</scope>
    <source>
        <strain evidence="2">canceri</strain>
    </source>
</reference>
<dbReference type="VEuPathDB" id="MicrosporidiaDB:A0H76_2281"/>
<protein>
    <submittedName>
        <fullName evidence="1">Uncharacterized protein</fullName>
    </submittedName>
</protein>
<name>A0A1X0QJZ0_9MICR</name>
<comment type="caution">
    <text evidence="1">The sequence shown here is derived from an EMBL/GenBank/DDBJ whole genome shotgun (WGS) entry which is preliminary data.</text>
</comment>
<organism evidence="1 2">
    <name type="scientific">Hepatospora eriocheir</name>
    <dbReference type="NCBI Taxonomy" id="1081669"/>
    <lineage>
        <taxon>Eukaryota</taxon>
        <taxon>Fungi</taxon>
        <taxon>Fungi incertae sedis</taxon>
        <taxon>Microsporidia</taxon>
        <taxon>Hepatosporidae</taxon>
        <taxon>Hepatospora</taxon>
    </lineage>
</organism>
<dbReference type="AlphaFoldDB" id="A0A1X0QJZ0"/>
<dbReference type="EMBL" id="LTAI01000065">
    <property type="protein sequence ID" value="ORE00101.1"/>
    <property type="molecule type" value="Genomic_DNA"/>
</dbReference>